<keyword evidence="3" id="KW-0949">S-adenosyl-L-methionine</keyword>
<keyword evidence="5" id="KW-0472">Membrane</keyword>
<feature type="compositionally biased region" description="Basic and acidic residues" evidence="4">
    <location>
        <begin position="526"/>
        <end position="542"/>
    </location>
</feature>
<accession>A0A1Q9DLI5</accession>
<feature type="compositionally biased region" description="Basic and acidic residues" evidence="4">
    <location>
        <begin position="226"/>
        <end position="242"/>
    </location>
</feature>
<dbReference type="AlphaFoldDB" id="A0A1Q9DLI5"/>
<feature type="region of interest" description="Disordered" evidence="4">
    <location>
        <begin position="226"/>
        <end position="302"/>
    </location>
</feature>
<evidence type="ECO:0000256" key="3">
    <source>
        <dbReference type="PROSITE-ProRule" id="PRU01016"/>
    </source>
</evidence>
<sequence length="1222" mass="136470">MLGANDRFPMHGKVESKNVYRLEGRSTSATSASAAARRLQEHVQSPYRRAPPLQQPPPQKVFEKPYQVHKAGLAVGACDNVGLRPFECLGYCVVDVPGFAMRGQVGKIHDLFTEEFQEPAGKPVLNLEDFAETTIRPTSVPRRRCGEPYSDSFSDLYPDTYPEQYVGRYQDRYTEPYPEREGGPYAEQYPMPLPERYSKRYADPYQEQQFRDSYRPYDRPYDRQYEKFPERYGRQYPERPVEYPEPCGERYNAGTSEAYQSSSLFTDPRNSRPEMPPLPQQMPPPPPSVQTPPPPLPPPPPAPVVNLASMPENLLGSPVNATNRKRRQKAKKAAFKAVQRLFSFILPGTCWATGHKLCSVRHFACAGADQESNRSCIELLKRSGLAGAACGALVAGPWGGSRVVSFAASLTASRRAVGVGVGLYLEKCGPPAAEWADALHVTLIETVLRGTGDAAINELPRRNLTLLNDVEEGHGVEAPQDLLGHNLPDPVGHKPECLPTQRPEPQHPGAPSLSYSSRPSYAAMADRVKSTPRERLLSVDDADRPEANKLEFDDEDLEKRMFGGMTASFLFPFCQLAPTHLSIRTCRLSELPMATEAAQAFRNLKRPRKSEGEAHLHIDTKSTYRWESASRKVLLLDRPVVDVPVKAVTVVSASEEENQEALASTATPVTEVGAGQDLEDADLDYADAQDDLSAVEEPDDLSEESEWVEGCESDQDSAESWRPGPKRKKRRTGPGTGKKSWQLRCGKSFRSLVQAAGFRGGQRAGPSRFPGVPWAESMFAHLRSLLKARSVEALPIRHRTLRLGTDCSGAEAPWFALQLILKELEHQLGWKLRLEHLFACDIEPVSQVFVAQNTRPHALFENLRNRGEMGHCLIADAPVVVPNDLDIYVAGFPCKDFSMLNSNRPCLEGPHAETFHGVVNYIRQHKPATYVLENVVGLLSKKDGDDAPISDIMGILRAVPHYVVRYWRVNSLDYHLPQNRARVYIVGIHTGKATLHRPLARWDQLVRKLEEQGHAEVQDFMLPDSEQEVSSARGRLEAKGPPELPPGRWAETNAQLRQQLGFDNTAKPLVPKGSGWSRYLSARQQDVLEIQAARIFHGKNRKRATEEELQDAEDPMNSKFCAEISRSALYGSSRWRSTPCLTPGSRVWVFNRQRWLLGLEMMALQGFPADELNLDGLEDRHLALLAGNAMSVPVVGLFLYLILANVSFPERRTSSKRTPFLM</sequence>
<feature type="compositionally biased region" description="Low complexity" evidence="4">
    <location>
        <begin position="25"/>
        <end position="37"/>
    </location>
</feature>
<keyword evidence="1 3" id="KW-0489">Methyltransferase</keyword>
<dbReference type="GO" id="GO:0032259">
    <property type="term" value="P:methylation"/>
    <property type="evidence" value="ECO:0007669"/>
    <property type="project" value="UniProtKB-KW"/>
</dbReference>
<evidence type="ECO:0000313" key="7">
    <source>
        <dbReference type="Proteomes" id="UP000186817"/>
    </source>
</evidence>
<evidence type="ECO:0000256" key="4">
    <source>
        <dbReference type="SAM" id="MobiDB-lite"/>
    </source>
</evidence>
<evidence type="ECO:0000313" key="6">
    <source>
        <dbReference type="EMBL" id="OLP96046.1"/>
    </source>
</evidence>
<proteinExistence type="inferred from homology"/>
<feature type="compositionally biased region" description="Pro residues" evidence="4">
    <location>
        <begin position="274"/>
        <end position="302"/>
    </location>
</feature>
<reference evidence="6 7" key="1">
    <citation type="submission" date="2016-02" db="EMBL/GenBank/DDBJ databases">
        <title>Genome analysis of coral dinoflagellate symbionts highlights evolutionary adaptations to a symbiotic lifestyle.</title>
        <authorList>
            <person name="Aranda M."/>
            <person name="Li Y."/>
            <person name="Liew Y.J."/>
            <person name="Baumgarten S."/>
            <person name="Simakov O."/>
            <person name="Wilson M."/>
            <person name="Piel J."/>
            <person name="Ashoor H."/>
            <person name="Bougouffa S."/>
            <person name="Bajic V.B."/>
            <person name="Ryu T."/>
            <person name="Ravasi T."/>
            <person name="Bayer T."/>
            <person name="Micklem G."/>
            <person name="Kim H."/>
            <person name="Bhak J."/>
            <person name="Lajeunesse T.C."/>
            <person name="Voolstra C.R."/>
        </authorList>
    </citation>
    <scope>NUCLEOTIDE SEQUENCE [LARGE SCALE GENOMIC DNA]</scope>
    <source>
        <strain evidence="6 7">CCMP2467</strain>
    </source>
</reference>
<dbReference type="PRINTS" id="PR00105">
    <property type="entry name" value="C5METTRFRASE"/>
</dbReference>
<feature type="region of interest" description="Disordered" evidence="4">
    <location>
        <begin position="201"/>
        <end position="220"/>
    </location>
</feature>
<comment type="similarity">
    <text evidence="3">Belongs to the class I-like SAM-binding methyltransferase superfamily. C5-methyltransferase family.</text>
</comment>
<keyword evidence="5" id="KW-0812">Transmembrane</keyword>
<dbReference type="Pfam" id="PF00145">
    <property type="entry name" value="DNA_methylase"/>
    <property type="match status" value="1"/>
</dbReference>
<comment type="caution">
    <text evidence="6">The sequence shown here is derived from an EMBL/GenBank/DDBJ whole genome shotgun (WGS) entry which is preliminary data.</text>
</comment>
<gene>
    <name evidence="6" type="primary">hpaIIM</name>
    <name evidence="6" type="ORF">AK812_SmicGene21759</name>
</gene>
<keyword evidence="2 3" id="KW-0808">Transferase</keyword>
<feature type="compositionally biased region" description="Polar residues" evidence="4">
    <location>
        <begin position="253"/>
        <end position="265"/>
    </location>
</feature>
<dbReference type="EMBL" id="LSRX01000482">
    <property type="protein sequence ID" value="OLP96046.1"/>
    <property type="molecule type" value="Genomic_DNA"/>
</dbReference>
<dbReference type="GO" id="GO:0008168">
    <property type="term" value="F:methyltransferase activity"/>
    <property type="evidence" value="ECO:0007669"/>
    <property type="project" value="UniProtKB-KW"/>
</dbReference>
<keyword evidence="5" id="KW-1133">Transmembrane helix</keyword>
<feature type="active site" evidence="3">
    <location>
        <position position="894"/>
    </location>
</feature>
<dbReference type="OrthoDB" id="435068at2759"/>
<feature type="region of interest" description="Disordered" evidence="4">
    <location>
        <begin position="479"/>
        <end position="542"/>
    </location>
</feature>
<feature type="compositionally biased region" description="Acidic residues" evidence="4">
    <location>
        <begin position="692"/>
        <end position="717"/>
    </location>
</feature>
<organism evidence="6 7">
    <name type="scientific">Symbiodinium microadriaticum</name>
    <name type="common">Dinoflagellate</name>
    <name type="synonym">Zooxanthella microadriatica</name>
    <dbReference type="NCBI Taxonomy" id="2951"/>
    <lineage>
        <taxon>Eukaryota</taxon>
        <taxon>Sar</taxon>
        <taxon>Alveolata</taxon>
        <taxon>Dinophyceae</taxon>
        <taxon>Suessiales</taxon>
        <taxon>Symbiodiniaceae</taxon>
        <taxon>Symbiodinium</taxon>
    </lineage>
</organism>
<dbReference type="Proteomes" id="UP000186817">
    <property type="component" value="Unassembled WGS sequence"/>
</dbReference>
<dbReference type="PROSITE" id="PS51679">
    <property type="entry name" value="SAM_MT_C5"/>
    <property type="match status" value="1"/>
</dbReference>
<evidence type="ECO:0000256" key="2">
    <source>
        <dbReference type="ARBA" id="ARBA00022679"/>
    </source>
</evidence>
<evidence type="ECO:0000256" key="1">
    <source>
        <dbReference type="ARBA" id="ARBA00022603"/>
    </source>
</evidence>
<feature type="compositionally biased region" description="Basic and acidic residues" evidence="4">
    <location>
        <begin position="209"/>
        <end position="220"/>
    </location>
</feature>
<feature type="region of interest" description="Disordered" evidence="4">
    <location>
        <begin position="19"/>
        <end position="60"/>
    </location>
</feature>
<protein>
    <submittedName>
        <fullName evidence="6">Modification methylase HpaII</fullName>
    </submittedName>
</protein>
<dbReference type="InterPro" id="IPR029063">
    <property type="entry name" value="SAM-dependent_MTases_sf"/>
</dbReference>
<dbReference type="InterPro" id="IPR001525">
    <property type="entry name" value="C5_MeTfrase"/>
</dbReference>
<name>A0A1Q9DLI5_SYMMI</name>
<dbReference type="Gene3D" id="3.40.50.150">
    <property type="entry name" value="Vaccinia Virus protein VP39"/>
    <property type="match status" value="1"/>
</dbReference>
<feature type="transmembrane region" description="Helical" evidence="5">
    <location>
        <begin position="1182"/>
        <end position="1208"/>
    </location>
</feature>
<dbReference type="SUPFAM" id="SSF53335">
    <property type="entry name" value="S-adenosyl-L-methionine-dependent methyltransferases"/>
    <property type="match status" value="1"/>
</dbReference>
<keyword evidence="7" id="KW-1185">Reference proteome</keyword>
<feature type="region of interest" description="Disordered" evidence="4">
    <location>
        <begin position="692"/>
        <end position="741"/>
    </location>
</feature>
<evidence type="ECO:0000256" key="5">
    <source>
        <dbReference type="SAM" id="Phobius"/>
    </source>
</evidence>